<comment type="subunit">
    <text evidence="5">Homodimer.</text>
</comment>
<dbReference type="EMBL" id="JBHUDM010000002">
    <property type="protein sequence ID" value="MFD1642305.1"/>
    <property type="molecule type" value="Genomic_DNA"/>
</dbReference>
<dbReference type="Gene3D" id="6.10.140.50">
    <property type="match status" value="1"/>
</dbReference>
<dbReference type="AlphaFoldDB" id="A0ABD6DAH3"/>
<keyword evidence="4 5" id="KW-0342">GTP-binding</keyword>
<keyword evidence="3 5" id="KW-0547">Nucleotide-binding</keyword>
<evidence type="ECO:0000256" key="4">
    <source>
        <dbReference type="ARBA" id="ARBA00023134"/>
    </source>
</evidence>
<gene>
    <name evidence="5 6" type="primary">cofC</name>
    <name evidence="6" type="ORF">ACFSBW_10525</name>
</gene>
<keyword evidence="7" id="KW-1185">Reference proteome</keyword>
<sequence length="208" mass="21860">MRCFVPFAVEAPKSRLAPVLTPGERRSFATAMLCDVLDALDTAGIAATVLSTAPITDDRVTDRAAVTVDDRALTTAVNARLAEETPTLIVMADLPLVEPADIQELLASEAAISMAPGLGGGTNALAVREPRFRVDYHGASYLDHRRAAADLGATVGTVDSRRLATDIDEPEDLAEVLIHGTGAAHDWLADAGFELDTTGGRVGIQRDG</sequence>
<dbReference type="RefSeq" id="WP_256395851.1">
    <property type="nucleotide sequence ID" value="NZ_JANHDJ010000002.1"/>
</dbReference>
<keyword evidence="1 5" id="KW-0808">Transferase</keyword>
<protein>
    <recommendedName>
        <fullName evidence="5">2-phospho-L-lactate guanylyltransferase</fullName>
        <shortName evidence="5">LP guanylyltransferase</shortName>
        <ecNumber evidence="5">2.7.7.68</ecNumber>
    </recommendedName>
</protein>
<comment type="similarity">
    <text evidence="5">Belongs to the CofC family.</text>
</comment>
<dbReference type="NCBIfam" id="TIGR03552">
    <property type="entry name" value="F420_cofC"/>
    <property type="match status" value="1"/>
</dbReference>
<name>A0ABD6DAH3_9EURY</name>
<reference evidence="6 7" key="1">
    <citation type="journal article" date="2019" name="Int. J. Syst. Evol. Microbiol.">
        <title>The Global Catalogue of Microorganisms (GCM) 10K type strain sequencing project: providing services to taxonomists for standard genome sequencing and annotation.</title>
        <authorList>
            <consortium name="The Broad Institute Genomics Platform"/>
            <consortium name="The Broad Institute Genome Sequencing Center for Infectious Disease"/>
            <person name="Wu L."/>
            <person name="Ma J."/>
        </authorList>
    </citation>
    <scope>NUCLEOTIDE SEQUENCE [LARGE SCALE GENOMIC DNA]</scope>
    <source>
        <strain evidence="6 7">CGMCC 1.10593</strain>
    </source>
</reference>
<dbReference type="PANTHER" id="PTHR40392">
    <property type="entry name" value="2-PHOSPHO-L-LACTATE GUANYLYLTRANSFERASE"/>
    <property type="match status" value="1"/>
</dbReference>
<dbReference type="InterPro" id="IPR029044">
    <property type="entry name" value="Nucleotide-diphossugar_trans"/>
</dbReference>
<dbReference type="GO" id="GO:0052645">
    <property type="term" value="P:F420-0 metabolic process"/>
    <property type="evidence" value="ECO:0007669"/>
    <property type="project" value="UniProtKB-UniRule"/>
</dbReference>
<comment type="pathway">
    <text evidence="5">Cofactor biosynthesis; coenzyme F420 biosynthesis.</text>
</comment>
<dbReference type="GO" id="GO:0005525">
    <property type="term" value="F:GTP binding"/>
    <property type="evidence" value="ECO:0007669"/>
    <property type="project" value="UniProtKB-KW"/>
</dbReference>
<comment type="catalytic activity">
    <reaction evidence="5">
        <text>(2S)-2-phospholactate + GTP + H(+) = (2S)-lactyl-2-diphospho-5'-guanosine + diphosphate</text>
        <dbReference type="Rhea" id="RHEA:63424"/>
        <dbReference type="ChEBI" id="CHEBI:15378"/>
        <dbReference type="ChEBI" id="CHEBI:33019"/>
        <dbReference type="ChEBI" id="CHEBI:37565"/>
        <dbReference type="ChEBI" id="CHEBI:59435"/>
        <dbReference type="ChEBI" id="CHEBI:59906"/>
        <dbReference type="EC" id="2.7.7.68"/>
    </reaction>
</comment>
<dbReference type="GO" id="GO:0043814">
    <property type="term" value="F:phospholactate guanylyltransferase activity"/>
    <property type="evidence" value="ECO:0007669"/>
    <property type="project" value="UniProtKB-EC"/>
</dbReference>
<evidence type="ECO:0000256" key="3">
    <source>
        <dbReference type="ARBA" id="ARBA00022741"/>
    </source>
</evidence>
<evidence type="ECO:0000256" key="2">
    <source>
        <dbReference type="ARBA" id="ARBA00022695"/>
    </source>
</evidence>
<keyword evidence="2 5" id="KW-0548">Nucleotidyltransferase</keyword>
<organism evidence="6 7">
    <name type="scientific">Halohasta litorea</name>
    <dbReference type="NCBI Taxonomy" id="869891"/>
    <lineage>
        <taxon>Archaea</taxon>
        <taxon>Methanobacteriati</taxon>
        <taxon>Methanobacteriota</taxon>
        <taxon>Stenosarchaea group</taxon>
        <taxon>Halobacteria</taxon>
        <taxon>Halobacteriales</taxon>
        <taxon>Haloferacaceae</taxon>
        <taxon>Halohasta</taxon>
    </lineage>
</organism>
<comment type="function">
    <text evidence="5">Guanylyltransferase that catalyzes the activation of (2S)-2-phospholactate (2-PL) as (2S)-lactyl-2-diphospho-5'-guanosine, via the condensation of 2-PL with GTP. It is involved in the biosynthesis of coenzyme F420, a hydride carrier cofactor.</text>
</comment>
<dbReference type="InterPro" id="IPR002835">
    <property type="entry name" value="CofC"/>
</dbReference>
<evidence type="ECO:0000313" key="7">
    <source>
        <dbReference type="Proteomes" id="UP001597052"/>
    </source>
</evidence>
<dbReference type="SUPFAM" id="SSF53448">
    <property type="entry name" value="Nucleotide-diphospho-sugar transferases"/>
    <property type="match status" value="1"/>
</dbReference>
<dbReference type="Proteomes" id="UP001597052">
    <property type="component" value="Unassembled WGS sequence"/>
</dbReference>
<dbReference type="Pfam" id="PF01983">
    <property type="entry name" value="CofC"/>
    <property type="match status" value="1"/>
</dbReference>
<evidence type="ECO:0000256" key="1">
    <source>
        <dbReference type="ARBA" id="ARBA00022679"/>
    </source>
</evidence>
<dbReference type="HAMAP" id="MF_02114">
    <property type="entry name" value="CofC"/>
    <property type="match status" value="1"/>
</dbReference>
<dbReference type="EC" id="2.7.7.68" evidence="5"/>
<accession>A0ABD6DAH3</accession>
<dbReference type="PANTHER" id="PTHR40392:SF1">
    <property type="entry name" value="2-PHOSPHO-L-LACTATE GUANYLYLTRANSFERASE"/>
    <property type="match status" value="1"/>
</dbReference>
<comment type="caution">
    <text evidence="6">The sequence shown here is derived from an EMBL/GenBank/DDBJ whole genome shotgun (WGS) entry which is preliminary data.</text>
</comment>
<evidence type="ECO:0000256" key="5">
    <source>
        <dbReference type="HAMAP-Rule" id="MF_02114"/>
    </source>
</evidence>
<proteinExistence type="inferred from homology"/>
<evidence type="ECO:0000313" key="6">
    <source>
        <dbReference type="EMBL" id="MFD1642305.1"/>
    </source>
</evidence>
<dbReference type="Gene3D" id="3.90.550.10">
    <property type="entry name" value="Spore Coat Polysaccharide Biosynthesis Protein SpsA, Chain A"/>
    <property type="match status" value="1"/>
</dbReference>